<evidence type="ECO:0000313" key="3">
    <source>
        <dbReference type="Proteomes" id="UP000186323"/>
    </source>
</evidence>
<dbReference type="AlphaFoldDB" id="A0A1K1LG53"/>
<reference evidence="2" key="2">
    <citation type="submission" date="2016-10" db="EMBL/GenBank/DDBJ databases">
        <authorList>
            <person name="de Groot N.N."/>
        </authorList>
    </citation>
    <scope>NUCLEOTIDE SEQUENCE [LARGE SCALE GENOMIC DNA]</scope>
    <source>
        <strain evidence="2">FI11049</strain>
    </source>
</reference>
<evidence type="ECO:0000313" key="1">
    <source>
        <dbReference type="EMBL" id="NME52874.1"/>
    </source>
</evidence>
<reference evidence="1 4" key="3">
    <citation type="submission" date="2020-04" db="EMBL/GenBank/DDBJ databases">
        <authorList>
            <person name="Hitch T.C.A."/>
            <person name="Wylensek D."/>
            <person name="Clavel T."/>
        </authorList>
    </citation>
    <scope>NUCLEOTIDE SEQUENCE [LARGE SCALE GENOMIC DNA]</scope>
    <source>
        <strain evidence="1 4">PG-251-APC-1</strain>
    </source>
</reference>
<name>A0A1K1LG53_9BACT</name>
<reference evidence="3" key="1">
    <citation type="submission" date="2016-10" db="EMBL/GenBank/DDBJ databases">
        <authorList>
            <person name="Wegmann U."/>
        </authorList>
    </citation>
    <scope>NUCLEOTIDE SEQUENCE [LARGE SCALE GENOMIC DNA]</scope>
</reference>
<protein>
    <submittedName>
        <fullName evidence="2">Uncharacterized protein</fullName>
    </submittedName>
</protein>
<dbReference type="RefSeq" id="WP_006006916.1">
    <property type="nucleotide sequence ID" value="NZ_CABKOD010000039.1"/>
</dbReference>
<dbReference type="OrthoDB" id="5471202at2"/>
<evidence type="ECO:0000313" key="4">
    <source>
        <dbReference type="Proteomes" id="UP000522333"/>
    </source>
</evidence>
<sequence length="133" mass="15202">MSNKHLLYLTDRQGNLEGVQLSAALWSHCEAAVVKALKAMEPPLEHLNDEPVADFERLLQFWDFRYPYSPEVTCPHCGAHTADWRNDPAHPFHLTTANLGGLLVFRCKSCQSTVRQKHFRDHMAVECTPYNPD</sequence>
<dbReference type="EMBL" id="LT630450">
    <property type="protein sequence ID" value="SFV73697.1"/>
    <property type="molecule type" value="Genomic_DNA"/>
</dbReference>
<evidence type="ECO:0000313" key="2">
    <source>
        <dbReference type="EMBL" id="SFV73697.1"/>
    </source>
</evidence>
<gene>
    <name evidence="2" type="ORF">DESPIGER_1868</name>
    <name evidence="1" type="ORF">HF854_10190</name>
</gene>
<proteinExistence type="predicted"/>
<dbReference type="Proteomes" id="UP000522333">
    <property type="component" value="Unassembled WGS sequence"/>
</dbReference>
<dbReference type="EMBL" id="JABAFY010000047">
    <property type="protein sequence ID" value="NME52874.1"/>
    <property type="molecule type" value="Genomic_DNA"/>
</dbReference>
<accession>A0A1K1LG53</accession>
<dbReference type="Proteomes" id="UP000186323">
    <property type="component" value="Chromosome I"/>
</dbReference>
<dbReference type="KEGG" id="dpg:DESPIGER_1868"/>
<dbReference type="GeneID" id="83730417"/>
<organism evidence="2 3">
    <name type="scientific">Desulfovibrio piger</name>
    <dbReference type="NCBI Taxonomy" id="901"/>
    <lineage>
        <taxon>Bacteria</taxon>
        <taxon>Pseudomonadati</taxon>
        <taxon>Thermodesulfobacteriota</taxon>
        <taxon>Desulfovibrionia</taxon>
        <taxon>Desulfovibrionales</taxon>
        <taxon>Desulfovibrionaceae</taxon>
        <taxon>Desulfovibrio</taxon>
    </lineage>
</organism>
<keyword evidence="3" id="KW-1185">Reference proteome</keyword>